<dbReference type="InterPro" id="IPR001873">
    <property type="entry name" value="ENaC"/>
</dbReference>
<comment type="subcellular location">
    <subcellularLocation>
        <location evidence="1">Membrane</location>
        <topology evidence="1">Multi-pass membrane protein</topology>
    </subcellularLocation>
</comment>
<dbReference type="GO" id="GO:0015280">
    <property type="term" value="F:ligand-gated sodium channel activity"/>
    <property type="evidence" value="ECO:0007669"/>
    <property type="project" value="TreeGrafter"/>
</dbReference>
<evidence type="ECO:0000256" key="11">
    <source>
        <dbReference type="ARBA" id="ARBA00023201"/>
    </source>
</evidence>
<keyword evidence="11 13" id="KW-0739">Sodium transport</keyword>
<proteinExistence type="inferred from homology"/>
<evidence type="ECO:0000256" key="4">
    <source>
        <dbReference type="ARBA" id="ARBA00022461"/>
    </source>
</evidence>
<dbReference type="PROSITE" id="PS01206">
    <property type="entry name" value="ASC"/>
    <property type="match status" value="1"/>
</dbReference>
<keyword evidence="9" id="KW-0472">Membrane</keyword>
<gene>
    <name evidence="14" type="ORF">PENTCL1PPCAC_17395</name>
</gene>
<evidence type="ECO:0000313" key="15">
    <source>
        <dbReference type="Proteomes" id="UP001432027"/>
    </source>
</evidence>
<evidence type="ECO:0000313" key="14">
    <source>
        <dbReference type="EMBL" id="GMS95220.1"/>
    </source>
</evidence>
<comment type="similarity">
    <text evidence="2 13">Belongs to the amiloride-sensitive sodium channel (TC 1.A.6) family.</text>
</comment>
<keyword evidence="8 13" id="KW-0406">Ion transport</keyword>
<dbReference type="Pfam" id="PF00858">
    <property type="entry name" value="ASC"/>
    <property type="match status" value="1"/>
</dbReference>
<evidence type="ECO:0000256" key="9">
    <source>
        <dbReference type="ARBA" id="ARBA00023136"/>
    </source>
</evidence>
<keyword evidence="12 13" id="KW-0407">Ion channel</keyword>
<protein>
    <recommendedName>
        <fullName evidence="16">Ion channel</fullName>
    </recommendedName>
</protein>
<evidence type="ECO:0000256" key="2">
    <source>
        <dbReference type="ARBA" id="ARBA00007193"/>
    </source>
</evidence>
<organism evidence="14 15">
    <name type="scientific">Pristionchus entomophagus</name>
    <dbReference type="NCBI Taxonomy" id="358040"/>
    <lineage>
        <taxon>Eukaryota</taxon>
        <taxon>Metazoa</taxon>
        <taxon>Ecdysozoa</taxon>
        <taxon>Nematoda</taxon>
        <taxon>Chromadorea</taxon>
        <taxon>Rhabditida</taxon>
        <taxon>Rhabditina</taxon>
        <taxon>Diplogasteromorpha</taxon>
        <taxon>Diplogasteroidea</taxon>
        <taxon>Neodiplogasteridae</taxon>
        <taxon>Pristionchus</taxon>
    </lineage>
</organism>
<dbReference type="PANTHER" id="PTHR11690">
    <property type="entry name" value="AMILORIDE-SENSITIVE SODIUM CHANNEL-RELATED"/>
    <property type="match status" value="1"/>
</dbReference>
<evidence type="ECO:0000256" key="10">
    <source>
        <dbReference type="ARBA" id="ARBA00023180"/>
    </source>
</evidence>
<evidence type="ECO:0000256" key="8">
    <source>
        <dbReference type="ARBA" id="ARBA00023065"/>
    </source>
</evidence>
<evidence type="ECO:0000256" key="12">
    <source>
        <dbReference type="ARBA" id="ARBA00023303"/>
    </source>
</evidence>
<accession>A0AAV5TLR2</accession>
<feature type="non-terminal residue" evidence="14">
    <location>
        <position position="1"/>
    </location>
</feature>
<name>A0AAV5TLR2_9BILA</name>
<evidence type="ECO:0000256" key="13">
    <source>
        <dbReference type="RuleBase" id="RU000679"/>
    </source>
</evidence>
<dbReference type="Proteomes" id="UP001432027">
    <property type="component" value="Unassembled WGS sequence"/>
</dbReference>
<keyword evidence="3 13" id="KW-0813">Transport</keyword>
<dbReference type="GO" id="GO:0005886">
    <property type="term" value="C:plasma membrane"/>
    <property type="evidence" value="ECO:0007669"/>
    <property type="project" value="TreeGrafter"/>
</dbReference>
<reference evidence="14" key="1">
    <citation type="submission" date="2023-10" db="EMBL/GenBank/DDBJ databases">
        <title>Genome assembly of Pristionchus species.</title>
        <authorList>
            <person name="Yoshida K."/>
            <person name="Sommer R.J."/>
        </authorList>
    </citation>
    <scope>NUCLEOTIDE SEQUENCE</scope>
    <source>
        <strain evidence="14">RS0144</strain>
    </source>
</reference>
<dbReference type="PRINTS" id="PR01078">
    <property type="entry name" value="AMINACHANNEL"/>
</dbReference>
<dbReference type="EMBL" id="BTSX01000004">
    <property type="protein sequence ID" value="GMS95220.1"/>
    <property type="molecule type" value="Genomic_DNA"/>
</dbReference>
<evidence type="ECO:0008006" key="16">
    <source>
        <dbReference type="Google" id="ProtNLM"/>
    </source>
</evidence>
<evidence type="ECO:0000256" key="7">
    <source>
        <dbReference type="ARBA" id="ARBA00023053"/>
    </source>
</evidence>
<keyword evidence="7" id="KW-0915">Sodium</keyword>
<evidence type="ECO:0000256" key="1">
    <source>
        <dbReference type="ARBA" id="ARBA00004141"/>
    </source>
</evidence>
<keyword evidence="5 13" id="KW-0812">Transmembrane</keyword>
<sequence>DPAYSYDVLVISCTYNAATCNSSDIFSVMDPNYGRCIQFNSNEEQGSSRAGPLYGLTMTIRTDQSLYIPWTDSSGMVVAIHNKSDLPYPDVNGLYAPPGVASSFGIKYIDTTRQSAPYGDCSTEGKVKMTNFDGEYQAEACFRSCTQDEIMKQCGCYYAGFGPLERGREMDDQSQSI</sequence>
<dbReference type="Gene3D" id="2.60.470.10">
    <property type="entry name" value="Acid-sensing ion channels like domains"/>
    <property type="match status" value="1"/>
</dbReference>
<keyword evidence="10" id="KW-0325">Glycoprotein</keyword>
<comment type="caution">
    <text evidence="14">The sequence shown here is derived from an EMBL/GenBank/DDBJ whole genome shotgun (WGS) entry which is preliminary data.</text>
</comment>
<evidence type="ECO:0000256" key="6">
    <source>
        <dbReference type="ARBA" id="ARBA00022989"/>
    </source>
</evidence>
<dbReference type="PANTHER" id="PTHR11690:SF153">
    <property type="entry name" value="AMILORIDE-SENSITIVE SODIUM CHANNEL"/>
    <property type="match status" value="1"/>
</dbReference>
<evidence type="ECO:0000256" key="3">
    <source>
        <dbReference type="ARBA" id="ARBA00022448"/>
    </source>
</evidence>
<keyword evidence="4 13" id="KW-0894">Sodium channel</keyword>
<evidence type="ECO:0000256" key="5">
    <source>
        <dbReference type="ARBA" id="ARBA00022692"/>
    </source>
</evidence>
<dbReference type="AlphaFoldDB" id="A0AAV5TLR2"/>
<dbReference type="InterPro" id="IPR020903">
    <property type="entry name" value="ENaC_CS"/>
</dbReference>
<keyword evidence="15" id="KW-1185">Reference proteome</keyword>
<keyword evidence="6" id="KW-1133">Transmembrane helix</keyword>